<dbReference type="PANTHER" id="PTHR42718">
    <property type="entry name" value="MAJOR FACILITATOR SUPERFAMILY MULTIDRUG TRANSPORTER MFSC"/>
    <property type="match status" value="1"/>
</dbReference>
<dbReference type="GO" id="GO:0022857">
    <property type="term" value="F:transmembrane transporter activity"/>
    <property type="evidence" value="ECO:0007669"/>
    <property type="project" value="InterPro"/>
</dbReference>
<keyword evidence="6" id="KW-0046">Antibiotic resistance</keyword>
<proteinExistence type="predicted"/>
<feature type="transmembrane region" description="Helical" evidence="7">
    <location>
        <begin position="268"/>
        <end position="289"/>
    </location>
</feature>
<comment type="subcellular location">
    <subcellularLocation>
        <location evidence="1">Cell membrane</location>
        <topology evidence="1">Multi-pass membrane protein</topology>
    </subcellularLocation>
</comment>
<dbReference type="RefSeq" id="WP_197351265.1">
    <property type="nucleotide sequence ID" value="NZ_CP048882.1"/>
</dbReference>
<evidence type="ECO:0000256" key="4">
    <source>
        <dbReference type="ARBA" id="ARBA00022989"/>
    </source>
</evidence>
<dbReference type="PROSITE" id="PS50850">
    <property type="entry name" value="MFS"/>
    <property type="match status" value="1"/>
</dbReference>
<dbReference type="PRINTS" id="PR01035">
    <property type="entry name" value="TCRTETA"/>
</dbReference>
<keyword evidence="5 7" id="KW-0472">Membrane</keyword>
<dbReference type="KEGG" id="sbat:G4Z16_14895"/>
<evidence type="ECO:0000256" key="1">
    <source>
        <dbReference type="ARBA" id="ARBA00004651"/>
    </source>
</evidence>
<accession>A0A7T1T6U4</accession>
<feature type="transmembrane region" description="Helical" evidence="7">
    <location>
        <begin position="363"/>
        <end position="383"/>
    </location>
</feature>
<evidence type="ECO:0000259" key="8">
    <source>
        <dbReference type="PROSITE" id="PS50850"/>
    </source>
</evidence>
<feature type="transmembrane region" description="Helical" evidence="7">
    <location>
        <begin position="184"/>
        <end position="202"/>
    </location>
</feature>
<feature type="transmembrane region" description="Helical" evidence="7">
    <location>
        <begin position="296"/>
        <end position="315"/>
    </location>
</feature>
<feature type="transmembrane region" description="Helical" evidence="7">
    <location>
        <begin position="67"/>
        <end position="86"/>
    </location>
</feature>
<dbReference type="GO" id="GO:0005886">
    <property type="term" value="C:plasma membrane"/>
    <property type="evidence" value="ECO:0007669"/>
    <property type="project" value="UniProtKB-SubCell"/>
</dbReference>
<protein>
    <submittedName>
        <fullName evidence="9">MFS transporter</fullName>
    </submittedName>
</protein>
<dbReference type="GO" id="GO:0046677">
    <property type="term" value="P:response to antibiotic"/>
    <property type="evidence" value="ECO:0007669"/>
    <property type="project" value="UniProtKB-KW"/>
</dbReference>
<dbReference type="Proteomes" id="UP000595046">
    <property type="component" value="Chromosome"/>
</dbReference>
<evidence type="ECO:0000313" key="10">
    <source>
        <dbReference type="Proteomes" id="UP000595046"/>
    </source>
</evidence>
<evidence type="ECO:0000313" key="9">
    <source>
        <dbReference type="EMBL" id="QPP07460.1"/>
    </source>
</evidence>
<evidence type="ECO:0000256" key="3">
    <source>
        <dbReference type="ARBA" id="ARBA00022692"/>
    </source>
</evidence>
<keyword evidence="4 7" id="KW-1133">Transmembrane helix</keyword>
<feature type="transmembrane region" description="Helical" evidence="7">
    <location>
        <begin position="20"/>
        <end position="38"/>
    </location>
</feature>
<sequence>MTSVPQQQVETGNTPGGSGTAPRVVAVGFGVLCLSYMLNAMDRQIFYPLLPAISGEFGFSLEQGGTLATGFTLGLAAAGLVGGFLADRLSRRNILVIAVLMYSAGTVGVPLAGGFVDMSAYRLLSGVGEGIHAAALYAVVGAFFFHRRAVAAGVVGVSFGLGIFLGPLVGTQIVAAWGDWRGPFYLFAAVGVVMSVLMVAAVSKKLTEAVGTPGAAAQTYDHVPANPLNRNTLGLGVACVVSGLVFYGFLGLYPTFLAKELGFSAGEAAFALSMAGFGAMMALPAGWLGDRYDQRMLLAVGFVGAGGCTFLAYQVMTSPAAHYVLAFLIGTFASGFLFTNCTTAMQRAVRPEHVGRGAGMFMLTYYVGAAFSGLIFAWLVGRIGWEGAGLWQLTLLPVLGIAGLSLVRTSQMLVPYASPAK</sequence>
<name>A0A7T1T6U4_9ACTN</name>
<dbReference type="Pfam" id="PF07690">
    <property type="entry name" value="MFS_1"/>
    <property type="match status" value="1"/>
</dbReference>
<keyword evidence="10" id="KW-1185">Reference proteome</keyword>
<feature type="domain" description="Major facilitator superfamily (MFS) profile" evidence="8">
    <location>
        <begin position="28"/>
        <end position="412"/>
    </location>
</feature>
<dbReference type="Gene3D" id="1.20.1250.20">
    <property type="entry name" value="MFS general substrate transporter like domains"/>
    <property type="match status" value="1"/>
</dbReference>
<evidence type="ECO:0000256" key="5">
    <source>
        <dbReference type="ARBA" id="ARBA00023136"/>
    </source>
</evidence>
<feature type="transmembrane region" description="Helical" evidence="7">
    <location>
        <begin position="93"/>
        <end position="115"/>
    </location>
</feature>
<dbReference type="InterPro" id="IPR036259">
    <property type="entry name" value="MFS_trans_sf"/>
</dbReference>
<feature type="transmembrane region" description="Helical" evidence="7">
    <location>
        <begin position="121"/>
        <end position="145"/>
    </location>
</feature>
<feature type="transmembrane region" description="Helical" evidence="7">
    <location>
        <begin position="152"/>
        <end position="178"/>
    </location>
</feature>
<dbReference type="InterPro" id="IPR001958">
    <property type="entry name" value="Tet-R_TetA/multi-R_MdtG-like"/>
</dbReference>
<dbReference type="InterPro" id="IPR020846">
    <property type="entry name" value="MFS_dom"/>
</dbReference>
<dbReference type="SUPFAM" id="SSF103473">
    <property type="entry name" value="MFS general substrate transporter"/>
    <property type="match status" value="1"/>
</dbReference>
<dbReference type="PANTHER" id="PTHR42718:SF9">
    <property type="entry name" value="MAJOR FACILITATOR SUPERFAMILY MULTIDRUG TRANSPORTER MFSC"/>
    <property type="match status" value="1"/>
</dbReference>
<dbReference type="EMBL" id="CP048882">
    <property type="protein sequence ID" value="QPP07460.1"/>
    <property type="molecule type" value="Genomic_DNA"/>
</dbReference>
<evidence type="ECO:0000256" key="6">
    <source>
        <dbReference type="ARBA" id="ARBA00023251"/>
    </source>
</evidence>
<keyword evidence="3 7" id="KW-0812">Transmembrane</keyword>
<dbReference type="InterPro" id="IPR011701">
    <property type="entry name" value="MFS"/>
</dbReference>
<feature type="transmembrane region" description="Helical" evidence="7">
    <location>
        <begin position="389"/>
        <end position="407"/>
    </location>
</feature>
<evidence type="ECO:0000256" key="2">
    <source>
        <dbReference type="ARBA" id="ARBA00022448"/>
    </source>
</evidence>
<feature type="transmembrane region" description="Helical" evidence="7">
    <location>
        <begin position="321"/>
        <end position="342"/>
    </location>
</feature>
<gene>
    <name evidence="9" type="ORF">G4Z16_14895</name>
</gene>
<evidence type="ECO:0000256" key="7">
    <source>
        <dbReference type="SAM" id="Phobius"/>
    </source>
</evidence>
<keyword evidence="2" id="KW-0813">Transport</keyword>
<dbReference type="AlphaFoldDB" id="A0A7T1T6U4"/>
<reference evidence="10" key="1">
    <citation type="submission" date="2020-02" db="EMBL/GenBank/DDBJ databases">
        <title>Streptomyces sp. ASO4wet.</title>
        <authorList>
            <person name="Risdian C."/>
            <person name="Landwehr W."/>
            <person name="Schupp P."/>
            <person name="Wink J."/>
        </authorList>
    </citation>
    <scope>NUCLEOTIDE SEQUENCE [LARGE SCALE GENOMIC DNA]</scope>
    <source>
        <strain evidence="10">ASO4wet</strain>
    </source>
</reference>
<feature type="transmembrane region" description="Helical" evidence="7">
    <location>
        <begin position="233"/>
        <end position="256"/>
    </location>
</feature>
<organism evidence="9 10">
    <name type="scientific">Streptomyces bathyalis</name>
    <dbReference type="NCBI Taxonomy" id="2710756"/>
    <lineage>
        <taxon>Bacteria</taxon>
        <taxon>Bacillati</taxon>
        <taxon>Actinomycetota</taxon>
        <taxon>Actinomycetes</taxon>
        <taxon>Kitasatosporales</taxon>
        <taxon>Streptomycetaceae</taxon>
        <taxon>Streptomyces</taxon>
    </lineage>
</organism>